<gene>
    <name evidence="1" type="ORF">O6H91_08G008700</name>
</gene>
<sequence>MQLTLYCNLPVSVNANVKMGRTPCCSKVGMRKGLWKLEEDQVLLRHIQKHGEGNWRALPKQAGLLRCGKSCRLRWLNYLRPSTKRGNISEDEESLIVTLHSLLGNRWSLIAGRIPGRTDNEIKNYWNTHLSKKLVSKGLYPSTHKTVQLSCHSSSKDGFKEKCRSERKSHTTITELDSSSKETGQRIFEGFSWNTSCPGSSRESEENDLFRQNNSLFLYSKSHKSTMEQIASPSYSLTCPIYRPESIPSGFNKKTSFSSIDSVPLQAAACFGFGKEPLEDSTLRRNPSSNKIMHDPSSVDKKLCMSTDYLIDYIIQETDTQVKFDTESSQQLQSLSFLNEKLEIDELWGPMDQMITDEPYSSPSILSDELQEEHYLSDLFSNFYYTDKPHGSTAPTYETHKLKLLTDVNI</sequence>
<comment type="caution">
    <text evidence="1">The sequence shown here is derived from an EMBL/GenBank/DDBJ whole genome shotgun (WGS) entry which is preliminary data.</text>
</comment>
<protein>
    <submittedName>
        <fullName evidence="1">Uncharacterized protein</fullName>
    </submittedName>
</protein>
<organism evidence="1 2">
    <name type="scientific">Diphasiastrum complanatum</name>
    <name type="common">Issler's clubmoss</name>
    <name type="synonym">Lycopodium complanatum</name>
    <dbReference type="NCBI Taxonomy" id="34168"/>
    <lineage>
        <taxon>Eukaryota</taxon>
        <taxon>Viridiplantae</taxon>
        <taxon>Streptophyta</taxon>
        <taxon>Embryophyta</taxon>
        <taxon>Tracheophyta</taxon>
        <taxon>Lycopodiopsida</taxon>
        <taxon>Lycopodiales</taxon>
        <taxon>Lycopodiaceae</taxon>
        <taxon>Lycopodioideae</taxon>
        <taxon>Diphasiastrum</taxon>
    </lineage>
</organism>
<evidence type="ECO:0000313" key="2">
    <source>
        <dbReference type="Proteomes" id="UP001162992"/>
    </source>
</evidence>
<keyword evidence="2" id="KW-1185">Reference proteome</keyword>
<accession>A0ACC2CUQ0</accession>
<name>A0ACC2CUQ0_DIPCM</name>
<reference evidence="2" key="1">
    <citation type="journal article" date="2024" name="Proc. Natl. Acad. Sci. U.S.A.">
        <title>Extraordinary preservation of gene collinearity over three hundred million years revealed in homosporous lycophytes.</title>
        <authorList>
            <person name="Li C."/>
            <person name="Wickell D."/>
            <person name="Kuo L.Y."/>
            <person name="Chen X."/>
            <person name="Nie B."/>
            <person name="Liao X."/>
            <person name="Peng D."/>
            <person name="Ji J."/>
            <person name="Jenkins J."/>
            <person name="Williams M."/>
            <person name="Shu S."/>
            <person name="Plott C."/>
            <person name="Barry K."/>
            <person name="Rajasekar S."/>
            <person name="Grimwood J."/>
            <person name="Han X."/>
            <person name="Sun S."/>
            <person name="Hou Z."/>
            <person name="He W."/>
            <person name="Dai G."/>
            <person name="Sun C."/>
            <person name="Schmutz J."/>
            <person name="Leebens-Mack J.H."/>
            <person name="Li F.W."/>
            <person name="Wang L."/>
        </authorList>
    </citation>
    <scope>NUCLEOTIDE SEQUENCE [LARGE SCALE GENOMIC DNA]</scope>
    <source>
        <strain evidence="2">cv. PW_Plant_1</strain>
    </source>
</reference>
<dbReference type="EMBL" id="CM055099">
    <property type="protein sequence ID" value="KAJ7545756.1"/>
    <property type="molecule type" value="Genomic_DNA"/>
</dbReference>
<proteinExistence type="predicted"/>
<dbReference type="Proteomes" id="UP001162992">
    <property type="component" value="Chromosome 8"/>
</dbReference>
<evidence type="ECO:0000313" key="1">
    <source>
        <dbReference type="EMBL" id="KAJ7545756.1"/>
    </source>
</evidence>